<keyword evidence="3" id="KW-1185">Reference proteome</keyword>
<evidence type="ECO:0008006" key="4">
    <source>
        <dbReference type="Google" id="ProtNLM"/>
    </source>
</evidence>
<dbReference type="STRING" id="931277.C448_05373"/>
<dbReference type="PATRIC" id="fig|931277.6.peg.1048"/>
<dbReference type="RefSeq" id="WP_004052428.1">
    <property type="nucleotide sequence ID" value="NZ_AOMC01000077.1"/>
</dbReference>
<gene>
    <name evidence="2" type="ORF">C448_05373</name>
</gene>
<dbReference type="OrthoDB" id="178074at2157"/>
<evidence type="ECO:0000313" key="2">
    <source>
        <dbReference type="EMBL" id="EMA47352.1"/>
    </source>
</evidence>
<proteinExistence type="predicted"/>
<dbReference type="eggNOG" id="arCOG03911">
    <property type="taxonomic scope" value="Archaea"/>
</dbReference>
<feature type="transmembrane region" description="Helical" evidence="1">
    <location>
        <begin position="55"/>
        <end position="78"/>
    </location>
</feature>
<dbReference type="Proteomes" id="UP000011568">
    <property type="component" value="Unassembled WGS sequence"/>
</dbReference>
<reference evidence="2 3" key="1">
    <citation type="journal article" date="2014" name="PLoS Genet.">
        <title>Phylogenetically driven sequencing of extremely halophilic archaea reveals strategies for static and dynamic osmo-response.</title>
        <authorList>
            <person name="Becker E.A."/>
            <person name="Seitzer P.M."/>
            <person name="Tritt A."/>
            <person name="Larsen D."/>
            <person name="Krusor M."/>
            <person name="Yao A.I."/>
            <person name="Wu D."/>
            <person name="Madern D."/>
            <person name="Eisen J.A."/>
            <person name="Darling A.E."/>
            <person name="Facciotti M.T."/>
        </authorList>
    </citation>
    <scope>NUCLEOTIDE SEQUENCE [LARGE SCALE GENOMIC DNA]</scope>
    <source>
        <strain evidence="2 3">DSM 1307</strain>
    </source>
</reference>
<name>M0MNR6_HALMO</name>
<comment type="caution">
    <text evidence="2">The sequence shown here is derived from an EMBL/GenBank/DDBJ whole genome shotgun (WGS) entry which is preliminary data.</text>
</comment>
<keyword evidence="1" id="KW-0472">Membrane</keyword>
<keyword evidence="1" id="KW-0812">Transmembrane</keyword>
<evidence type="ECO:0000313" key="3">
    <source>
        <dbReference type="Proteomes" id="UP000011568"/>
    </source>
</evidence>
<dbReference type="EMBL" id="AOMC01000077">
    <property type="protein sequence ID" value="EMA47352.1"/>
    <property type="molecule type" value="Genomic_DNA"/>
</dbReference>
<dbReference type="AlphaFoldDB" id="M0MNR6"/>
<protein>
    <recommendedName>
        <fullName evidence="4">SHOCT domain-containing protein</fullName>
    </recommendedName>
</protein>
<sequence>MGWLSRHSLAISSIVFLAASVLLAVVLGYAGLVAVSGLAAGTALASVLTELAVPYLPIVALLLVLVVVSGVVATWSALRRLSIPKSERFGTAAERIEQRYPVVDGFGISEFVSPPEPTTEEALADLKRRYVDGELDEAAFEHKLDRLVATESVDDVRAERERRAVLDESSNGSSR</sequence>
<keyword evidence="1" id="KW-1133">Transmembrane helix</keyword>
<evidence type="ECO:0000256" key="1">
    <source>
        <dbReference type="SAM" id="Phobius"/>
    </source>
</evidence>
<organism evidence="2 3">
    <name type="scientific">Halococcus morrhuae DSM 1307</name>
    <dbReference type="NCBI Taxonomy" id="931277"/>
    <lineage>
        <taxon>Archaea</taxon>
        <taxon>Methanobacteriati</taxon>
        <taxon>Methanobacteriota</taxon>
        <taxon>Stenosarchaea group</taxon>
        <taxon>Halobacteria</taxon>
        <taxon>Halobacteriales</taxon>
        <taxon>Halococcaceae</taxon>
        <taxon>Halococcus</taxon>
    </lineage>
</organism>
<accession>M0MNR6</accession>